<keyword evidence="4" id="KW-1185">Reference proteome</keyword>
<name>A0AAF0DEN6_9EURO</name>
<evidence type="ECO:0000313" key="3">
    <source>
        <dbReference type="EMBL" id="WEW56838.1"/>
    </source>
</evidence>
<keyword evidence="2" id="KW-0732">Signal</keyword>
<sequence>MAPIQWLLGFGILALTCPFTEAQTTAYNPGECDKDNGQYHVDTKDGQTWKIACNMQNGGTELSRTGRPNLASCIDLCSWTQGCNSVDYTPSTRVCIFYAAGTAGTTATPGTHNVYRQADPSKTQPSGSASPAPSSDAPSGSSPAPSNPPSGGSTSPSGTAPTPSTAPAQGGPSPPAPAQLTIVSNPTCPGDDGKGFVADDGQISTVL</sequence>
<dbReference type="Gene3D" id="3.50.4.10">
    <property type="entry name" value="Hepatocyte Growth Factor"/>
    <property type="match status" value="1"/>
</dbReference>
<accession>A0AAF0DEN6</accession>
<dbReference type="EMBL" id="CP120627">
    <property type="protein sequence ID" value="WEW56838.1"/>
    <property type="molecule type" value="Genomic_DNA"/>
</dbReference>
<evidence type="ECO:0000256" key="2">
    <source>
        <dbReference type="SAM" id="SignalP"/>
    </source>
</evidence>
<proteinExistence type="predicted"/>
<gene>
    <name evidence="3" type="ORF">PRK78_002293</name>
</gene>
<evidence type="ECO:0000313" key="4">
    <source>
        <dbReference type="Proteomes" id="UP001219355"/>
    </source>
</evidence>
<protein>
    <recommendedName>
        <fullName evidence="5">Apple domain-containing protein</fullName>
    </recommendedName>
</protein>
<reference evidence="3" key="1">
    <citation type="submission" date="2023-03" db="EMBL/GenBank/DDBJ databases">
        <title>Emydomyces testavorans Genome Sequence.</title>
        <authorList>
            <person name="Hoyer L."/>
        </authorList>
    </citation>
    <scope>NUCLEOTIDE SEQUENCE</scope>
    <source>
        <strain evidence="3">16-2883</strain>
    </source>
</reference>
<organism evidence="3 4">
    <name type="scientific">Emydomyces testavorans</name>
    <dbReference type="NCBI Taxonomy" id="2070801"/>
    <lineage>
        <taxon>Eukaryota</taxon>
        <taxon>Fungi</taxon>
        <taxon>Dikarya</taxon>
        <taxon>Ascomycota</taxon>
        <taxon>Pezizomycotina</taxon>
        <taxon>Eurotiomycetes</taxon>
        <taxon>Eurotiomycetidae</taxon>
        <taxon>Onygenales</taxon>
        <taxon>Nannizziopsiaceae</taxon>
        <taxon>Emydomyces</taxon>
    </lineage>
</organism>
<feature type="signal peptide" evidence="2">
    <location>
        <begin position="1"/>
        <end position="22"/>
    </location>
</feature>
<dbReference type="Proteomes" id="UP001219355">
    <property type="component" value="Chromosome 1"/>
</dbReference>
<feature type="region of interest" description="Disordered" evidence="1">
    <location>
        <begin position="107"/>
        <end position="207"/>
    </location>
</feature>
<evidence type="ECO:0008006" key="5">
    <source>
        <dbReference type="Google" id="ProtNLM"/>
    </source>
</evidence>
<evidence type="ECO:0000256" key="1">
    <source>
        <dbReference type="SAM" id="MobiDB-lite"/>
    </source>
</evidence>
<feature type="compositionally biased region" description="Low complexity" evidence="1">
    <location>
        <begin position="125"/>
        <end position="171"/>
    </location>
</feature>
<dbReference type="AlphaFoldDB" id="A0AAF0DEN6"/>
<feature type="chain" id="PRO_5042226093" description="Apple domain-containing protein" evidence="2">
    <location>
        <begin position="23"/>
        <end position="207"/>
    </location>
</feature>